<dbReference type="AlphaFoldDB" id="U9T1X1"/>
<reference evidence="1" key="1">
    <citation type="submission" date="2013-07" db="EMBL/GenBank/DDBJ databases">
        <title>The genome of an arbuscular mycorrhizal fungus provides insights into the evolution of the oldest plant symbiosis.</title>
        <authorList>
            <consortium name="DOE Joint Genome Institute"/>
            <person name="Tisserant E."/>
            <person name="Malbreil M."/>
            <person name="Kuo A."/>
            <person name="Kohler A."/>
            <person name="Symeonidi A."/>
            <person name="Balestrini R."/>
            <person name="Charron P."/>
            <person name="Duensing N."/>
            <person name="Frei-dit-Frey N."/>
            <person name="Gianinazzi-Pearson V."/>
            <person name="Gilbert B."/>
            <person name="Handa Y."/>
            <person name="Hijri M."/>
            <person name="Kaul R."/>
            <person name="Kawaguchi M."/>
            <person name="Krajinski F."/>
            <person name="Lammers P."/>
            <person name="Lapierre D."/>
            <person name="Masclaux F.G."/>
            <person name="Murat C."/>
            <person name="Morin E."/>
            <person name="Ndikumana S."/>
            <person name="Pagni M."/>
            <person name="Petitpierre D."/>
            <person name="Requena N."/>
            <person name="Rosikiewicz P."/>
            <person name="Riley R."/>
            <person name="Saito K."/>
            <person name="San Clemente H."/>
            <person name="Shapiro H."/>
            <person name="van Tuinen D."/>
            <person name="Becard G."/>
            <person name="Bonfante P."/>
            <person name="Paszkowski U."/>
            <person name="Shachar-Hill Y."/>
            <person name="Young J.P."/>
            <person name="Sanders I.R."/>
            <person name="Henrissat B."/>
            <person name="Rensing S.A."/>
            <person name="Grigoriev I.V."/>
            <person name="Corradi N."/>
            <person name="Roux C."/>
            <person name="Martin F."/>
        </authorList>
    </citation>
    <scope>NUCLEOTIDE SEQUENCE</scope>
    <source>
        <strain evidence="1">DAOM 197198</strain>
    </source>
</reference>
<proteinExistence type="predicted"/>
<organism evidence="1">
    <name type="scientific">Rhizophagus irregularis (strain DAOM 181602 / DAOM 197198 / MUCL 43194)</name>
    <name type="common">Arbuscular mycorrhizal fungus</name>
    <name type="synonym">Glomus intraradices</name>
    <dbReference type="NCBI Taxonomy" id="747089"/>
    <lineage>
        <taxon>Eukaryota</taxon>
        <taxon>Fungi</taxon>
        <taxon>Fungi incertae sedis</taxon>
        <taxon>Mucoromycota</taxon>
        <taxon>Glomeromycotina</taxon>
        <taxon>Glomeromycetes</taxon>
        <taxon>Glomerales</taxon>
        <taxon>Glomeraceae</taxon>
        <taxon>Rhizophagus</taxon>
    </lineage>
</organism>
<evidence type="ECO:0000313" key="1">
    <source>
        <dbReference type="EMBL" id="ESA02179.1"/>
    </source>
</evidence>
<gene>
    <name evidence="1" type="ORF">GLOINDRAFT_6765</name>
</gene>
<dbReference type="HOGENOM" id="CLU_1166366_0_0_1"/>
<name>U9T1X1_RHIID</name>
<accession>U9T1X1</accession>
<protein>
    <submittedName>
        <fullName evidence="1">Uncharacterized protein</fullName>
    </submittedName>
</protein>
<sequence length="238" mass="27718">MASFCRKPKLLSYLQGILEIVNITSHTQRHERNLEKIRALLVNPADRICYEKNIWNLGVIDNIDFKEATFGYGNIFDVTRGNSHATLRMLFQFQLSDKLPNIIDETKENQQIFGPNFFSLQTLNVFNSVFKKLLKYDKNTLMHCSDFDENDIRNQIMLHFEVGCNFPPPNVIILNARDPPSTDSAVHECLKMYLDEINIEDKYIHIAADEAIYRRDISYCKKNEKVKMILDNGIPIRI</sequence>
<dbReference type="EMBL" id="KI295905">
    <property type="protein sequence ID" value="ESA02179.1"/>
    <property type="molecule type" value="Genomic_DNA"/>
</dbReference>